<evidence type="ECO:0000313" key="1">
    <source>
        <dbReference type="EMBL" id="AWB48882.1"/>
    </source>
</evidence>
<reference evidence="1 2" key="1">
    <citation type="submission" date="2018-04" db="EMBL/GenBank/DDBJ databases">
        <title>Genome sequencing of Gemmobacter.</title>
        <authorList>
            <person name="Yi H."/>
            <person name="Baek M.-G."/>
        </authorList>
    </citation>
    <scope>NUCLEOTIDE SEQUENCE [LARGE SCALE GENOMIC DNA]</scope>
    <source>
        <strain evidence="1 2">HYN0069</strain>
    </source>
</reference>
<evidence type="ECO:0000313" key="2">
    <source>
        <dbReference type="Proteomes" id="UP000244496"/>
    </source>
</evidence>
<dbReference type="EMBL" id="CP028918">
    <property type="protein sequence ID" value="AWB48882.1"/>
    <property type="molecule type" value="Genomic_DNA"/>
</dbReference>
<dbReference type="OrthoDB" id="25954at2"/>
<dbReference type="Proteomes" id="UP000244496">
    <property type="component" value="Chromosome"/>
</dbReference>
<proteinExistence type="predicted"/>
<sequence length="136" mass="13928">MTDYLTYTPAEYAPDAPATALHFQRWFENWRAGFEGAAGAPRLQDAALDTGASTAAGRAWVAARVIDPGAGGVGTYALLRTVSGTSAITAGATLAGSSLQYSSTSNFSGGTLTGTWRAMGSRGAGTTDATLFQRIA</sequence>
<dbReference type="AlphaFoldDB" id="A0A2S0UM48"/>
<dbReference type="RefSeq" id="WP_108435701.1">
    <property type="nucleotide sequence ID" value="NZ_CP028918.1"/>
</dbReference>
<protein>
    <submittedName>
        <fullName evidence="1">Uncharacterized protein</fullName>
    </submittedName>
</protein>
<name>A0A2S0UM48_9RHOB</name>
<accession>A0A2S0UM48</accession>
<gene>
    <name evidence="1" type="ORF">HYN69_10545</name>
</gene>
<keyword evidence="2" id="KW-1185">Reference proteome</keyword>
<organism evidence="1 2">
    <name type="scientific">Paragemmobacter aquarius</name>
    <dbReference type="NCBI Taxonomy" id="2169400"/>
    <lineage>
        <taxon>Bacteria</taxon>
        <taxon>Pseudomonadati</taxon>
        <taxon>Pseudomonadota</taxon>
        <taxon>Alphaproteobacteria</taxon>
        <taxon>Rhodobacterales</taxon>
        <taxon>Paracoccaceae</taxon>
        <taxon>Paragemmobacter</taxon>
    </lineage>
</organism>
<dbReference type="KEGG" id="geh:HYN69_10545"/>